<name>A0A6J0C4E8_NEOLC</name>
<sequence>MLEDLKYNETLQLLDLCNNNIGDYGMEHLGNWLKMKPSLSGLWLAHNIITSQGARALSVGMPFSKIRMLDLSYNRITDDGAVDILGSIKKSTRLWYLRIFGNSLGHCTAKIVERMLVSGVLVQENIDVQPYRVDHESYLAHYPSDHYKQRYYDVPCYSHPQPLQIPYVKNKFSGKAVPKVHFKYVDPVPIEDRKYPVLVDQNNFYILFILSLCCP</sequence>
<dbReference type="InterPro" id="IPR001611">
    <property type="entry name" value="Leu-rich_rpt"/>
</dbReference>
<accession>A0A6J0C4E8</accession>
<dbReference type="Gene3D" id="3.80.10.10">
    <property type="entry name" value="Ribonuclease Inhibitor"/>
    <property type="match status" value="1"/>
</dbReference>
<dbReference type="PANTHER" id="PTHR24113:SF12">
    <property type="entry name" value="RAN GTPASE-ACTIVATING PROTEIN 1"/>
    <property type="match status" value="1"/>
</dbReference>
<dbReference type="PANTHER" id="PTHR24113">
    <property type="entry name" value="RAN GTPASE-ACTIVATING PROTEIN 1"/>
    <property type="match status" value="1"/>
</dbReference>
<dbReference type="GeneID" id="107226018"/>
<dbReference type="InParanoid" id="A0A6J0C4E8"/>
<keyword evidence="2" id="KW-0433">Leucine-rich repeat</keyword>
<protein>
    <submittedName>
        <fullName evidence="5">Leucine-rich repeat-containing protein 34-like</fullName>
    </submittedName>
</protein>
<dbReference type="RefSeq" id="XP_015522176.2">
    <property type="nucleotide sequence ID" value="XM_015666690.2"/>
</dbReference>
<evidence type="ECO:0000313" key="4">
    <source>
        <dbReference type="Proteomes" id="UP000829291"/>
    </source>
</evidence>
<dbReference type="SMART" id="SM00368">
    <property type="entry name" value="LRR_RI"/>
    <property type="match status" value="3"/>
</dbReference>
<reference evidence="5" key="1">
    <citation type="submission" date="2025-08" db="UniProtKB">
        <authorList>
            <consortium name="RefSeq"/>
        </authorList>
    </citation>
    <scope>IDENTIFICATION</scope>
    <source>
        <tissue evidence="5">Thorax and Abdomen</tissue>
    </source>
</reference>
<dbReference type="InterPro" id="IPR027038">
    <property type="entry name" value="RanGap"/>
</dbReference>
<gene>
    <name evidence="5" type="primary">LOC107226018</name>
</gene>
<evidence type="ECO:0000313" key="5">
    <source>
        <dbReference type="RefSeq" id="XP_015522176.2"/>
    </source>
</evidence>
<proteinExistence type="predicted"/>
<dbReference type="OrthoDB" id="272549at2759"/>
<keyword evidence="4" id="KW-1185">Reference proteome</keyword>
<evidence type="ECO:0000256" key="2">
    <source>
        <dbReference type="ARBA" id="ARBA00022614"/>
    </source>
</evidence>
<dbReference type="Pfam" id="PF13516">
    <property type="entry name" value="LRR_6"/>
    <property type="match status" value="2"/>
</dbReference>
<evidence type="ECO:0000256" key="1">
    <source>
        <dbReference type="ARBA" id="ARBA00022468"/>
    </source>
</evidence>
<dbReference type="InterPro" id="IPR032675">
    <property type="entry name" value="LRR_dom_sf"/>
</dbReference>
<dbReference type="KEGG" id="nlo:107226018"/>
<evidence type="ECO:0000256" key="3">
    <source>
        <dbReference type="ARBA" id="ARBA00022737"/>
    </source>
</evidence>
<keyword evidence="3" id="KW-0677">Repeat</keyword>
<dbReference type="SUPFAM" id="SSF52047">
    <property type="entry name" value="RNI-like"/>
    <property type="match status" value="1"/>
</dbReference>
<keyword evidence="1" id="KW-0343">GTPase activation</keyword>
<dbReference type="Proteomes" id="UP000829291">
    <property type="component" value="Chromosome 4"/>
</dbReference>
<organism evidence="5">
    <name type="scientific">Neodiprion lecontei</name>
    <name type="common">Redheaded pine sawfly</name>
    <dbReference type="NCBI Taxonomy" id="441921"/>
    <lineage>
        <taxon>Eukaryota</taxon>
        <taxon>Metazoa</taxon>
        <taxon>Ecdysozoa</taxon>
        <taxon>Arthropoda</taxon>
        <taxon>Hexapoda</taxon>
        <taxon>Insecta</taxon>
        <taxon>Pterygota</taxon>
        <taxon>Neoptera</taxon>
        <taxon>Endopterygota</taxon>
        <taxon>Hymenoptera</taxon>
        <taxon>Tenthredinoidea</taxon>
        <taxon>Diprionidae</taxon>
        <taxon>Diprioninae</taxon>
        <taxon>Neodiprion</taxon>
    </lineage>
</organism>
<dbReference type="AlphaFoldDB" id="A0A6J0C4E8"/>